<evidence type="ECO:0000313" key="2">
    <source>
        <dbReference type="Proteomes" id="UP000464178"/>
    </source>
</evidence>
<keyword evidence="2" id="KW-1185">Reference proteome</keyword>
<dbReference type="KEGG" id="gms:SOIL9_71560"/>
<organism evidence="1 2">
    <name type="scientific">Gemmata massiliana</name>
    <dbReference type="NCBI Taxonomy" id="1210884"/>
    <lineage>
        <taxon>Bacteria</taxon>
        <taxon>Pseudomonadati</taxon>
        <taxon>Planctomycetota</taxon>
        <taxon>Planctomycetia</taxon>
        <taxon>Gemmatales</taxon>
        <taxon>Gemmataceae</taxon>
        <taxon>Gemmata</taxon>
    </lineage>
</organism>
<dbReference type="AlphaFoldDB" id="A0A6P2DLX7"/>
<name>A0A6P2DLX7_9BACT</name>
<sequence length="549" mass="57876">MEYLLGQQTRDRLMRLLGNQGAVATLRAGPPRPAPAPWVLVRCTSATPVGGDAVRAQCYPAKILPLASNAVAAVTERAECLLTLLGANGASVKPTAGRVYSALLTGEVESDSKRRPRAFAAKGDGAGSGSGGDSGDCCGTNWTRTIKNGDYFTIALDGGPAGAMFDSIAINGVTYHIRFNWDKEEMYLDTVLPSGTTLIGKKECGCCPCITFGFVREELFPDDDVSDDICDRVYKIQVCVGCPAGWYCIRDAGTTDAPTAVFMDLNEACNDDEIEVVSGPWQTENVAVSHCAGTAVGGDCSTTRSDLEEGVWYNFSAPAGGAGLALIQQLTDPPYVLEAACDSNPEYGANMGVVYTNCTEDFYPPAYGPGVFGGDKDTGAVSGHRCISLPTGGTVKINFGAALTIPVSIQFRLRKVATPGCPDNGTHTITPCGGITSMKVQDRIAIEFITGSSGAYLADVGKWVYLDYDSGSGTWKNPSASFGGYTGAVELNYSSCVTFVQIPGGPSAQGVYSIGGVDYCDATLTRNRLRNAAGDFGWFHVRGQLEWEG</sequence>
<dbReference type="Proteomes" id="UP000464178">
    <property type="component" value="Chromosome"/>
</dbReference>
<dbReference type="RefSeq" id="WP_162673055.1">
    <property type="nucleotide sequence ID" value="NZ_LR593886.1"/>
</dbReference>
<gene>
    <name evidence="1" type="ORF">SOIL9_71560</name>
</gene>
<accession>A0A6P2DLX7</accession>
<dbReference type="EMBL" id="LR593886">
    <property type="protein sequence ID" value="VTS03518.1"/>
    <property type="molecule type" value="Genomic_DNA"/>
</dbReference>
<reference evidence="1 2" key="1">
    <citation type="submission" date="2019-05" db="EMBL/GenBank/DDBJ databases">
        <authorList>
            <consortium name="Science for Life Laboratories"/>
        </authorList>
    </citation>
    <scope>NUCLEOTIDE SEQUENCE [LARGE SCALE GENOMIC DNA]</scope>
    <source>
        <strain evidence="1">Soil9</strain>
    </source>
</reference>
<evidence type="ECO:0000313" key="1">
    <source>
        <dbReference type="EMBL" id="VTS03518.1"/>
    </source>
</evidence>
<proteinExistence type="predicted"/>
<protein>
    <submittedName>
        <fullName evidence="1">Uncharacterized protein</fullName>
    </submittedName>
</protein>